<dbReference type="AlphaFoldDB" id="A0A0F9Y2P2"/>
<organism evidence="4">
    <name type="scientific">marine sediment metagenome</name>
    <dbReference type="NCBI Taxonomy" id="412755"/>
    <lineage>
        <taxon>unclassified sequences</taxon>
        <taxon>metagenomes</taxon>
        <taxon>ecological metagenomes</taxon>
    </lineage>
</organism>
<evidence type="ECO:0000259" key="3">
    <source>
        <dbReference type="Pfam" id="PF00534"/>
    </source>
</evidence>
<comment type="caution">
    <text evidence="4">The sequence shown here is derived from an EMBL/GenBank/DDBJ whole genome shotgun (WGS) entry which is preliminary data.</text>
</comment>
<keyword evidence="1" id="KW-0328">Glycosyltransferase</keyword>
<evidence type="ECO:0000313" key="4">
    <source>
        <dbReference type="EMBL" id="KKN98933.1"/>
    </source>
</evidence>
<proteinExistence type="predicted"/>
<sequence>METKRKRRVLFTGEASFLATGFSTYYNEVLGRLHATGEFEILEIGSYGHADDPRCQQVPWKFYPAAPARSDKQAMQKYMADQPRSHFGELVFDDVCLDFKPDIVVGIRDFWMDEFILRSPFRKNFKFIWMPTIDGEPQRELWLDSYRQCDRILTYSEYGMDLLKRTGRRGTELVTLASPGVDLEIFKPPKNKRDHKVKLGIDPNSLIIGMTARNQKRKLFYDLIEAFSMWLYKSKSKGHVELAKRTFLYLHTSYPDVGYDMGKAIRDFKIGNKVIMTYLCANCHVAYPSFFAGELVICRKCGKLASRPPNAGHSCPRDVLADIMKSFDLYVQYSICEGAGMPAWEAMACGVPVAAPRYSAMEDYFQCPTSIPIDVGRFFWESIIETEQKRALPDNQDFANKLDKFLKQSESVRDDKSKQTRAYAEELVDTYGQDIKMCRRGWDRTAAIWGQVLRETEIKDQKDTWLCPTSRIRKPVLVPPSNDMSNNEFVDWVIGDVWGHPELVRRSNTRMGSKGDENKHFAGEWLQCLNSGSKTVGENRIPFNRQVLVEHFIKMVQEANVVEERRLKSLSGKTEEQFDAVVM</sequence>
<dbReference type="Gene3D" id="3.40.50.2000">
    <property type="entry name" value="Glycogen Phosphorylase B"/>
    <property type="match status" value="1"/>
</dbReference>
<dbReference type="PANTHER" id="PTHR12526">
    <property type="entry name" value="GLYCOSYLTRANSFERASE"/>
    <property type="match status" value="1"/>
</dbReference>
<dbReference type="GO" id="GO:0016757">
    <property type="term" value="F:glycosyltransferase activity"/>
    <property type="evidence" value="ECO:0007669"/>
    <property type="project" value="UniProtKB-KW"/>
</dbReference>
<dbReference type="PANTHER" id="PTHR12526:SF640">
    <property type="entry name" value="COLANIC ACID BIOSYNTHESIS GLYCOSYLTRANSFERASE WCAL-RELATED"/>
    <property type="match status" value="1"/>
</dbReference>
<dbReference type="EMBL" id="LAZR01000049">
    <property type="protein sequence ID" value="KKN98933.1"/>
    <property type="molecule type" value="Genomic_DNA"/>
</dbReference>
<evidence type="ECO:0000256" key="2">
    <source>
        <dbReference type="ARBA" id="ARBA00022679"/>
    </source>
</evidence>
<reference evidence="4" key="1">
    <citation type="journal article" date="2015" name="Nature">
        <title>Complex archaea that bridge the gap between prokaryotes and eukaryotes.</title>
        <authorList>
            <person name="Spang A."/>
            <person name="Saw J.H."/>
            <person name="Jorgensen S.L."/>
            <person name="Zaremba-Niedzwiedzka K."/>
            <person name="Martijn J."/>
            <person name="Lind A.E."/>
            <person name="van Eijk R."/>
            <person name="Schleper C."/>
            <person name="Guy L."/>
            <person name="Ettema T.J."/>
        </authorList>
    </citation>
    <scope>NUCLEOTIDE SEQUENCE</scope>
</reference>
<gene>
    <name evidence="4" type="ORF">LCGC14_0141780</name>
</gene>
<protein>
    <recommendedName>
        <fullName evidence="3">Glycosyl transferase family 1 domain-containing protein</fullName>
    </recommendedName>
</protein>
<feature type="domain" description="Glycosyl transferase family 1" evidence="3">
    <location>
        <begin position="316"/>
        <end position="364"/>
    </location>
</feature>
<dbReference type="Pfam" id="PF00534">
    <property type="entry name" value="Glycos_transf_1"/>
    <property type="match status" value="1"/>
</dbReference>
<keyword evidence="2" id="KW-0808">Transferase</keyword>
<evidence type="ECO:0000256" key="1">
    <source>
        <dbReference type="ARBA" id="ARBA00022676"/>
    </source>
</evidence>
<dbReference type="InterPro" id="IPR001296">
    <property type="entry name" value="Glyco_trans_1"/>
</dbReference>
<name>A0A0F9Y2P2_9ZZZZ</name>
<dbReference type="SUPFAM" id="SSF53756">
    <property type="entry name" value="UDP-Glycosyltransferase/glycogen phosphorylase"/>
    <property type="match status" value="1"/>
</dbReference>
<accession>A0A0F9Y2P2</accession>